<name>A0AA89BU98_PINIB</name>
<dbReference type="GO" id="GO:0005789">
    <property type="term" value="C:endoplasmic reticulum membrane"/>
    <property type="evidence" value="ECO:0007669"/>
    <property type="project" value="TreeGrafter"/>
</dbReference>
<evidence type="ECO:0000259" key="1">
    <source>
        <dbReference type="Pfam" id="PF15009"/>
    </source>
</evidence>
<gene>
    <name evidence="2" type="ORF">FSP39_007393</name>
</gene>
<organism evidence="2 3">
    <name type="scientific">Pinctada imbricata</name>
    <name type="common">Atlantic pearl-oyster</name>
    <name type="synonym">Pinctada martensii</name>
    <dbReference type="NCBI Taxonomy" id="66713"/>
    <lineage>
        <taxon>Eukaryota</taxon>
        <taxon>Metazoa</taxon>
        <taxon>Spiralia</taxon>
        <taxon>Lophotrochozoa</taxon>
        <taxon>Mollusca</taxon>
        <taxon>Bivalvia</taxon>
        <taxon>Autobranchia</taxon>
        <taxon>Pteriomorphia</taxon>
        <taxon>Pterioida</taxon>
        <taxon>Pterioidea</taxon>
        <taxon>Pteriidae</taxon>
        <taxon>Pinctada</taxon>
    </lineage>
</organism>
<dbReference type="GO" id="GO:0035438">
    <property type="term" value="F:cyclic-di-GMP binding"/>
    <property type="evidence" value="ECO:0007669"/>
    <property type="project" value="TreeGrafter"/>
</dbReference>
<dbReference type="Pfam" id="PF15009">
    <property type="entry name" value="STING_LBD"/>
    <property type="match status" value="1"/>
</dbReference>
<dbReference type="GO" id="GO:0061507">
    <property type="term" value="F:2',3'-cyclic GMP-AMP binding"/>
    <property type="evidence" value="ECO:0007669"/>
    <property type="project" value="TreeGrafter"/>
</dbReference>
<dbReference type="GO" id="GO:0045087">
    <property type="term" value="P:innate immune response"/>
    <property type="evidence" value="ECO:0007669"/>
    <property type="project" value="TreeGrafter"/>
</dbReference>
<dbReference type="InterPro" id="IPR029158">
    <property type="entry name" value="STING"/>
</dbReference>
<reference evidence="2" key="1">
    <citation type="submission" date="2019-08" db="EMBL/GenBank/DDBJ databases">
        <title>The improved chromosome-level genome for the pearl oyster Pinctada fucata martensii using PacBio sequencing and Hi-C.</title>
        <authorList>
            <person name="Zheng Z."/>
        </authorList>
    </citation>
    <scope>NUCLEOTIDE SEQUENCE</scope>
    <source>
        <strain evidence="2">ZZ-2019</strain>
        <tissue evidence="2">Adductor muscle</tissue>
    </source>
</reference>
<dbReference type="PANTHER" id="PTHR34339">
    <property type="entry name" value="STIMULATOR OF INTERFERON GENES PROTEIN"/>
    <property type="match status" value="1"/>
</dbReference>
<evidence type="ECO:0000313" key="2">
    <source>
        <dbReference type="EMBL" id="KAK3094876.1"/>
    </source>
</evidence>
<comment type="caution">
    <text evidence="2">The sequence shown here is derived from an EMBL/GenBank/DDBJ whole genome shotgun (WGS) entry which is preliminary data.</text>
</comment>
<accession>A0AA89BU98</accession>
<dbReference type="GO" id="GO:0002218">
    <property type="term" value="P:activation of innate immune response"/>
    <property type="evidence" value="ECO:0007669"/>
    <property type="project" value="InterPro"/>
</dbReference>
<dbReference type="InterPro" id="IPR038623">
    <property type="entry name" value="STING_C_sf"/>
</dbReference>
<dbReference type="GO" id="GO:0000045">
    <property type="term" value="P:autophagosome assembly"/>
    <property type="evidence" value="ECO:0007669"/>
    <property type="project" value="TreeGrafter"/>
</dbReference>
<dbReference type="GO" id="GO:0016239">
    <property type="term" value="P:positive regulation of macroautophagy"/>
    <property type="evidence" value="ECO:0007669"/>
    <property type="project" value="TreeGrafter"/>
</dbReference>
<evidence type="ECO:0000313" key="3">
    <source>
        <dbReference type="Proteomes" id="UP001186944"/>
    </source>
</evidence>
<dbReference type="GO" id="GO:0005776">
    <property type="term" value="C:autophagosome"/>
    <property type="evidence" value="ECO:0007669"/>
    <property type="project" value="TreeGrafter"/>
</dbReference>
<dbReference type="GO" id="GO:0061709">
    <property type="term" value="P:reticulophagy"/>
    <property type="evidence" value="ECO:0007669"/>
    <property type="project" value="TreeGrafter"/>
</dbReference>
<feature type="domain" description="STING ligand-binding" evidence="1">
    <location>
        <begin position="50"/>
        <end position="215"/>
    </location>
</feature>
<dbReference type="EMBL" id="VSWD01000008">
    <property type="protein sequence ID" value="KAK3094876.1"/>
    <property type="molecule type" value="Genomic_DNA"/>
</dbReference>
<dbReference type="GO" id="GO:0032481">
    <property type="term" value="P:positive regulation of type I interferon production"/>
    <property type="evidence" value="ECO:0007669"/>
    <property type="project" value="InterPro"/>
</dbReference>
<dbReference type="Proteomes" id="UP001186944">
    <property type="component" value="Unassembled WGS sequence"/>
</dbReference>
<dbReference type="AlphaFoldDB" id="A0AA89BU98"/>
<proteinExistence type="predicted"/>
<dbReference type="PANTHER" id="PTHR34339:SF1">
    <property type="entry name" value="STIMULATOR OF INTERFERON GENES PROTEIN"/>
    <property type="match status" value="1"/>
</dbReference>
<dbReference type="InterPro" id="IPR055432">
    <property type="entry name" value="STING_LBD"/>
</dbReference>
<protein>
    <recommendedName>
        <fullName evidence="1">STING ligand-binding domain-containing protein</fullName>
    </recommendedName>
</protein>
<keyword evidence="3" id="KW-1185">Reference proteome</keyword>
<dbReference type="Gene3D" id="1.20.5.5200">
    <property type="match status" value="1"/>
</dbReference>
<dbReference type="Gene3D" id="3.40.50.12100">
    <property type="entry name" value="Stimulator of interferon genes protein"/>
    <property type="match status" value="1"/>
</dbReference>
<sequence>MADVDDQQLPQPIRFLTYIHLGREKEYFPKLVDCLRADCESWESLLPAGNVAHGLAWSYYFGYLKVLLPGIDNRIERSEWWGSRQDSRMMSRKLYLLFPVSCMCKDTLCDDDDSITHAGHLETIVRNRAGTVGRSYQSTVYKITDHDMKEWFFVGEYVTAIHTMYEMEMNSHFSGLQTDDKYLQATRFLITIRNILEKDPHCRGRYKFLPYTGETSFNKY</sequence>